<keyword evidence="2" id="KW-1185">Reference proteome</keyword>
<evidence type="ECO:0000313" key="2">
    <source>
        <dbReference type="Proteomes" id="UP000577408"/>
    </source>
</evidence>
<comment type="caution">
    <text evidence="1">The sequence shown here is derived from an EMBL/GenBank/DDBJ whole genome shotgun (WGS) entry which is preliminary data.</text>
</comment>
<evidence type="ECO:0000313" key="1">
    <source>
        <dbReference type="EMBL" id="MBA1836518.1"/>
    </source>
</evidence>
<dbReference type="AlphaFoldDB" id="A0A7H0KA37"/>
<name>A0A7H0KA37_9CORY</name>
<sequence>MRQLYCGMRIATGSLLHTNPGRVPPGMASVNGRFVVPRFVLRTSGVVLRDSLRHPRRVSYPVPAEYRAAAFALAHPGATVSGFSALALYGLPYLADAHDVVLISSKVRKKELGGQFSPTLTRQPLGPGETWHVVCRDEPIRVVAPAVAAAQALRLIRVGECSWPVVAPADEEVFVRAVQLVDACRRFLGIAPEAIAAASKGRVDNRWLASVLKASSALADSPKETEMRLLAGKVARDYGLELREQVEFFDRGELVTRADLAFPEPRVALYYDGANHDDPGRRIKDTRIDLYLTSIAWQPLRYATNMLGGMPKHLAVVLEERGCARFDGRKI</sequence>
<dbReference type="Proteomes" id="UP000577408">
    <property type="component" value="Unassembled WGS sequence"/>
</dbReference>
<evidence type="ECO:0008006" key="3">
    <source>
        <dbReference type="Google" id="ProtNLM"/>
    </source>
</evidence>
<dbReference type="RefSeq" id="WP_181191248.1">
    <property type="nucleotide sequence ID" value="NZ_JABFED010000001.1"/>
</dbReference>
<reference evidence="1 2" key="1">
    <citation type="submission" date="2020-05" db="EMBL/GenBank/DDBJ databases">
        <title>Descriptions of Corynebacterium xxxx sp. nov., Corynebacterium yyyy sp. nov. and Corynebacterium zzzz sp. nov.</title>
        <authorList>
            <person name="Zhang G."/>
        </authorList>
    </citation>
    <scope>NUCLEOTIDE SEQUENCE [LARGE SCALE GENOMIC DNA]</scope>
    <source>
        <strain evidence="2">zg-913</strain>
    </source>
</reference>
<accession>A0A7H0KA37</accession>
<organism evidence="1 2">
    <name type="scientific">Corynebacterium wankanglinii</name>
    <dbReference type="NCBI Taxonomy" id="2735136"/>
    <lineage>
        <taxon>Bacteria</taxon>
        <taxon>Bacillati</taxon>
        <taxon>Actinomycetota</taxon>
        <taxon>Actinomycetes</taxon>
        <taxon>Mycobacteriales</taxon>
        <taxon>Corynebacteriaceae</taxon>
        <taxon>Corynebacterium</taxon>
    </lineage>
</organism>
<protein>
    <recommendedName>
        <fullName evidence="3">DUF559 domain-containing protein</fullName>
    </recommendedName>
</protein>
<proteinExistence type="predicted"/>
<dbReference type="EMBL" id="JABFED010000001">
    <property type="protein sequence ID" value="MBA1836518.1"/>
    <property type="molecule type" value="Genomic_DNA"/>
</dbReference>
<gene>
    <name evidence="1" type="ORF">HMA55_01085</name>
</gene>